<dbReference type="InParanoid" id="T1F266"/>
<dbReference type="KEGG" id="hro:HELRODRAFT_169629"/>
<reference evidence="3" key="3">
    <citation type="submission" date="2015-06" db="UniProtKB">
        <authorList>
            <consortium name="EnsemblMetazoa"/>
        </authorList>
    </citation>
    <scope>IDENTIFICATION</scope>
</reference>
<accession>T1F266</accession>
<evidence type="ECO:0000313" key="3">
    <source>
        <dbReference type="EnsemblMetazoa" id="HelroP169629"/>
    </source>
</evidence>
<proteinExistence type="predicted"/>
<dbReference type="Proteomes" id="UP000015101">
    <property type="component" value="Unassembled WGS sequence"/>
</dbReference>
<feature type="region of interest" description="Disordered" evidence="1">
    <location>
        <begin position="1"/>
        <end position="81"/>
    </location>
</feature>
<dbReference type="HOGENOM" id="CLU_2040600_0_0_1"/>
<name>T1F266_HELRO</name>
<sequence length="121" mass="14691">MSSEDEQHEDMRSPPFWWEVEVNREEDRDDDDGHDDDGHDDDDQDDEDDFVVQNDDDDDFDMDEFDDDDDDDGYSSDDEHIESMREEIELRLREIERGYDLVFEAIRFGIHHEPDYHCYEF</sequence>
<evidence type="ECO:0000313" key="2">
    <source>
        <dbReference type="EMBL" id="ESO07923.1"/>
    </source>
</evidence>
<evidence type="ECO:0000256" key="1">
    <source>
        <dbReference type="SAM" id="MobiDB-lite"/>
    </source>
</evidence>
<protein>
    <submittedName>
        <fullName evidence="2 3">Uncharacterized protein</fullName>
    </submittedName>
</protein>
<dbReference type="CTD" id="20202916"/>
<dbReference type="EMBL" id="AMQM01003332">
    <property type="status" value="NOT_ANNOTATED_CDS"/>
    <property type="molecule type" value="Genomic_DNA"/>
</dbReference>
<feature type="compositionally biased region" description="Acidic residues" evidence="1">
    <location>
        <begin position="27"/>
        <end position="76"/>
    </location>
</feature>
<reference evidence="4" key="1">
    <citation type="submission" date="2012-12" db="EMBL/GenBank/DDBJ databases">
        <authorList>
            <person name="Hellsten U."/>
            <person name="Grimwood J."/>
            <person name="Chapman J.A."/>
            <person name="Shapiro H."/>
            <person name="Aerts A."/>
            <person name="Otillar R.P."/>
            <person name="Terry A.Y."/>
            <person name="Boore J.L."/>
            <person name="Simakov O."/>
            <person name="Marletaz F."/>
            <person name="Cho S.-J."/>
            <person name="Edsinger-Gonzales E."/>
            <person name="Havlak P."/>
            <person name="Kuo D.-H."/>
            <person name="Larsson T."/>
            <person name="Lv J."/>
            <person name="Arendt D."/>
            <person name="Savage R."/>
            <person name="Osoegawa K."/>
            <person name="de Jong P."/>
            <person name="Lindberg D.R."/>
            <person name="Seaver E.C."/>
            <person name="Weisblat D.A."/>
            <person name="Putnam N.H."/>
            <person name="Grigoriev I.V."/>
            <person name="Rokhsar D.S."/>
        </authorList>
    </citation>
    <scope>NUCLEOTIDE SEQUENCE</scope>
</reference>
<organism evidence="3 4">
    <name type="scientific">Helobdella robusta</name>
    <name type="common">Californian leech</name>
    <dbReference type="NCBI Taxonomy" id="6412"/>
    <lineage>
        <taxon>Eukaryota</taxon>
        <taxon>Metazoa</taxon>
        <taxon>Spiralia</taxon>
        <taxon>Lophotrochozoa</taxon>
        <taxon>Annelida</taxon>
        <taxon>Clitellata</taxon>
        <taxon>Hirudinea</taxon>
        <taxon>Rhynchobdellida</taxon>
        <taxon>Glossiphoniidae</taxon>
        <taxon>Helobdella</taxon>
    </lineage>
</organism>
<dbReference type="RefSeq" id="XP_009013712.1">
    <property type="nucleotide sequence ID" value="XM_009015464.1"/>
</dbReference>
<dbReference type="AlphaFoldDB" id="T1F266"/>
<dbReference type="EnsemblMetazoa" id="HelroT169629">
    <property type="protein sequence ID" value="HelroP169629"/>
    <property type="gene ID" value="HelroG169629"/>
</dbReference>
<evidence type="ECO:0000313" key="4">
    <source>
        <dbReference type="Proteomes" id="UP000015101"/>
    </source>
</evidence>
<dbReference type="EMBL" id="KB096134">
    <property type="protein sequence ID" value="ESO07923.1"/>
    <property type="molecule type" value="Genomic_DNA"/>
</dbReference>
<gene>
    <name evidence="3" type="primary">20202916</name>
    <name evidence="2" type="ORF">HELRODRAFT_169629</name>
</gene>
<dbReference type="GeneID" id="20202916"/>
<keyword evidence="4" id="KW-1185">Reference proteome</keyword>
<reference evidence="2 4" key="2">
    <citation type="journal article" date="2013" name="Nature">
        <title>Insights into bilaterian evolution from three spiralian genomes.</title>
        <authorList>
            <person name="Simakov O."/>
            <person name="Marletaz F."/>
            <person name="Cho S.J."/>
            <person name="Edsinger-Gonzales E."/>
            <person name="Havlak P."/>
            <person name="Hellsten U."/>
            <person name="Kuo D.H."/>
            <person name="Larsson T."/>
            <person name="Lv J."/>
            <person name="Arendt D."/>
            <person name="Savage R."/>
            <person name="Osoegawa K."/>
            <person name="de Jong P."/>
            <person name="Grimwood J."/>
            <person name="Chapman J.A."/>
            <person name="Shapiro H."/>
            <person name="Aerts A."/>
            <person name="Otillar R.P."/>
            <person name="Terry A.Y."/>
            <person name="Boore J.L."/>
            <person name="Grigoriev I.V."/>
            <person name="Lindberg D.R."/>
            <person name="Seaver E.C."/>
            <person name="Weisblat D.A."/>
            <person name="Putnam N.H."/>
            <person name="Rokhsar D.S."/>
        </authorList>
    </citation>
    <scope>NUCLEOTIDE SEQUENCE</scope>
</reference>